<proteinExistence type="predicted"/>
<gene>
    <name evidence="2" type="ORF">GDO54_010316</name>
</gene>
<protein>
    <submittedName>
        <fullName evidence="2">Uncharacterized protein</fullName>
    </submittedName>
</protein>
<dbReference type="Proteomes" id="UP001181693">
    <property type="component" value="Unassembled WGS sequence"/>
</dbReference>
<evidence type="ECO:0000256" key="1">
    <source>
        <dbReference type="SAM" id="MobiDB-lite"/>
    </source>
</evidence>
<name>A0AAV3ATM9_PYXAD</name>
<comment type="caution">
    <text evidence="2">The sequence shown here is derived from an EMBL/GenBank/DDBJ whole genome shotgun (WGS) entry which is preliminary data.</text>
</comment>
<feature type="region of interest" description="Disordered" evidence="1">
    <location>
        <begin position="1"/>
        <end position="25"/>
    </location>
</feature>
<accession>A0AAV3ATM9</accession>
<organism evidence="2 3">
    <name type="scientific">Pyxicephalus adspersus</name>
    <name type="common">African bullfrog</name>
    <dbReference type="NCBI Taxonomy" id="30357"/>
    <lineage>
        <taxon>Eukaryota</taxon>
        <taxon>Metazoa</taxon>
        <taxon>Chordata</taxon>
        <taxon>Craniata</taxon>
        <taxon>Vertebrata</taxon>
        <taxon>Euteleostomi</taxon>
        <taxon>Amphibia</taxon>
        <taxon>Batrachia</taxon>
        <taxon>Anura</taxon>
        <taxon>Neobatrachia</taxon>
        <taxon>Ranoidea</taxon>
        <taxon>Pyxicephalidae</taxon>
        <taxon>Pyxicephalinae</taxon>
        <taxon>Pyxicephalus</taxon>
    </lineage>
</organism>
<dbReference type="EMBL" id="DYDO01000004">
    <property type="protein sequence ID" value="DBA26002.1"/>
    <property type="molecule type" value="Genomic_DNA"/>
</dbReference>
<keyword evidence="3" id="KW-1185">Reference proteome</keyword>
<sequence length="88" mass="10681">MYEKREDNGLKRQGLCGRESQEYPSPETDCFIKANKTKDKINLHTVNTYMYRNLFLFKKVQRCDDQEHWALAYWQTDVSLHCHKRHML</sequence>
<evidence type="ECO:0000313" key="2">
    <source>
        <dbReference type="EMBL" id="DBA26002.1"/>
    </source>
</evidence>
<feature type="compositionally biased region" description="Basic and acidic residues" evidence="1">
    <location>
        <begin position="1"/>
        <end position="10"/>
    </location>
</feature>
<evidence type="ECO:0000313" key="3">
    <source>
        <dbReference type="Proteomes" id="UP001181693"/>
    </source>
</evidence>
<reference evidence="2" key="1">
    <citation type="thesis" date="2020" institute="ProQuest LLC" country="789 East Eisenhower Parkway, Ann Arbor, MI, USA">
        <title>Comparative Genomics and Chromosome Evolution.</title>
        <authorList>
            <person name="Mudd A.B."/>
        </authorList>
    </citation>
    <scope>NUCLEOTIDE SEQUENCE</scope>
    <source>
        <strain evidence="2">1538</strain>
        <tissue evidence="2">Blood</tissue>
    </source>
</reference>
<dbReference type="AlphaFoldDB" id="A0AAV3ATM9"/>